<evidence type="ECO:0000313" key="2">
    <source>
        <dbReference type="Proteomes" id="UP000253562"/>
    </source>
</evidence>
<protein>
    <recommendedName>
        <fullName evidence="3">tRNA nuclease CdiA C-terminal domain-containing protein</fullName>
    </recommendedName>
</protein>
<sequence>MDAGATLDADEIAVANVFTRHGYDARGLQTASQRGIQGVRTADLEISGLGRVDVFTPQQVNSKSISRAIERKGTQAPIVAIRGNVSERVMCETVARVWGKTSNRAQAIQQVVFENNGVLTWFTRPQ</sequence>
<dbReference type="AlphaFoldDB" id="A0A368KQ14"/>
<organism evidence="1 2">
    <name type="scientific">Bremerella cremea</name>
    <dbReference type="NCBI Taxonomy" id="1031537"/>
    <lineage>
        <taxon>Bacteria</taxon>
        <taxon>Pseudomonadati</taxon>
        <taxon>Planctomycetota</taxon>
        <taxon>Planctomycetia</taxon>
        <taxon>Pirellulales</taxon>
        <taxon>Pirellulaceae</taxon>
        <taxon>Bremerella</taxon>
    </lineage>
</organism>
<reference evidence="1 2" key="1">
    <citation type="submission" date="2018-07" db="EMBL/GenBank/DDBJ databases">
        <title>Comparative genomes isolates from brazilian mangrove.</title>
        <authorList>
            <person name="De Araujo J.E."/>
            <person name="Taketani R.G."/>
            <person name="Silva M.C.P."/>
            <person name="Lourenco M.V."/>
            <person name="Oliveira V.M."/>
            <person name="Andreote F.D."/>
        </authorList>
    </citation>
    <scope>NUCLEOTIDE SEQUENCE [LARGE SCALE GENOMIC DNA]</scope>
    <source>
        <strain evidence="1 2">HEX PRIS-MGV</strain>
    </source>
</reference>
<name>A0A368KQ14_9BACT</name>
<comment type="caution">
    <text evidence="1">The sequence shown here is derived from an EMBL/GenBank/DDBJ whole genome shotgun (WGS) entry which is preliminary data.</text>
</comment>
<accession>A0A368KQ14</accession>
<dbReference type="CDD" id="cd20727">
    <property type="entry name" value="CDI_toxin_Bp_tRNase-like"/>
    <property type="match status" value="1"/>
</dbReference>
<dbReference type="Gene3D" id="3.40.1350.120">
    <property type="match status" value="1"/>
</dbReference>
<evidence type="ECO:0000313" key="1">
    <source>
        <dbReference type="EMBL" id="RCS43996.1"/>
    </source>
</evidence>
<evidence type="ECO:0008006" key="3">
    <source>
        <dbReference type="Google" id="ProtNLM"/>
    </source>
</evidence>
<proteinExistence type="predicted"/>
<dbReference type="EMBL" id="QPEX01000037">
    <property type="protein sequence ID" value="RCS43996.1"/>
    <property type="molecule type" value="Genomic_DNA"/>
</dbReference>
<dbReference type="Proteomes" id="UP000253562">
    <property type="component" value="Unassembled WGS sequence"/>
</dbReference>
<gene>
    <name evidence="1" type="ORF">DTL42_18610</name>
</gene>